<evidence type="ECO:0000259" key="3">
    <source>
        <dbReference type="Pfam" id="PF19904"/>
    </source>
</evidence>
<accession>A0A3E2NT24</accession>
<keyword evidence="1" id="KW-1133">Transmembrane helix</keyword>
<keyword evidence="5" id="KW-1185">Reference proteome</keyword>
<dbReference type="Pfam" id="PF19904">
    <property type="entry name" value="DUF6377"/>
    <property type="match status" value="1"/>
</dbReference>
<evidence type="ECO:0000256" key="2">
    <source>
        <dbReference type="SAM" id="SignalP"/>
    </source>
</evidence>
<evidence type="ECO:0000256" key="1">
    <source>
        <dbReference type="SAM" id="Phobius"/>
    </source>
</evidence>
<proteinExistence type="predicted"/>
<dbReference type="OrthoDB" id="1044679at2"/>
<feature type="domain" description="DUF6377" evidence="3">
    <location>
        <begin position="251"/>
        <end position="490"/>
    </location>
</feature>
<evidence type="ECO:0000313" key="4">
    <source>
        <dbReference type="EMBL" id="RFZ84144.1"/>
    </source>
</evidence>
<gene>
    <name evidence="4" type="ORF">DYU05_00460</name>
</gene>
<organism evidence="4 5">
    <name type="scientific">Mucilaginibacter terrenus</name>
    <dbReference type="NCBI Taxonomy" id="2482727"/>
    <lineage>
        <taxon>Bacteria</taxon>
        <taxon>Pseudomonadati</taxon>
        <taxon>Bacteroidota</taxon>
        <taxon>Sphingobacteriia</taxon>
        <taxon>Sphingobacteriales</taxon>
        <taxon>Sphingobacteriaceae</taxon>
        <taxon>Mucilaginibacter</taxon>
    </lineage>
</organism>
<dbReference type="RefSeq" id="WP_117381034.1">
    <property type="nucleotide sequence ID" value="NZ_QWDE01000001.1"/>
</dbReference>
<feature type="chain" id="PRO_5017557648" description="DUF6377 domain-containing protein" evidence="2">
    <location>
        <begin position="22"/>
        <end position="530"/>
    </location>
</feature>
<reference evidence="4 5" key="1">
    <citation type="submission" date="2018-08" db="EMBL/GenBank/DDBJ databases">
        <title>Mucilaginibacter terrae sp. nov., isolated from manganese diggings.</title>
        <authorList>
            <person name="Huang Y."/>
            <person name="Zhou Z."/>
        </authorList>
    </citation>
    <scope>NUCLEOTIDE SEQUENCE [LARGE SCALE GENOMIC DNA]</scope>
    <source>
        <strain evidence="4 5">ZH6</strain>
    </source>
</reference>
<name>A0A3E2NT24_9SPHI</name>
<dbReference type="InterPro" id="IPR045957">
    <property type="entry name" value="DUF6377"/>
</dbReference>
<evidence type="ECO:0000313" key="5">
    <source>
        <dbReference type="Proteomes" id="UP000260823"/>
    </source>
</evidence>
<keyword evidence="1" id="KW-0472">Membrane</keyword>
<feature type="transmembrane region" description="Helical" evidence="1">
    <location>
        <begin position="323"/>
        <end position="346"/>
    </location>
</feature>
<dbReference type="AlphaFoldDB" id="A0A3E2NT24"/>
<dbReference type="Proteomes" id="UP000260823">
    <property type="component" value="Unassembled WGS sequence"/>
</dbReference>
<comment type="caution">
    <text evidence="4">The sequence shown here is derived from an EMBL/GenBank/DDBJ whole genome shotgun (WGS) entry which is preliminary data.</text>
</comment>
<feature type="signal peptide" evidence="2">
    <location>
        <begin position="1"/>
        <end position="21"/>
    </location>
</feature>
<keyword evidence="1" id="KW-0812">Transmembrane</keyword>
<sequence>MRKFLLFTLIGIVLLSVNASATSRDSLLKVLRSEVAKIKTYDWQKDKEIAALRLKLNSHKSSGLEDRYNAVLGLFEAFKDYRFDSTFYYAQQLVSISRQLNDSRRLAENRLRLGRTLISSGMFKETFDCLREINPAVLDRELKKSYYILYSWAWSDLSKYNADRFYAPEDRGKKFRYLDSAIALTDNGSFEQLILKAQQDPGEGPHPSRFYIELMNRRLSEHEKAMVVTGLSRYRKGDEKVSLLAIAAINDIRTSTYRAQAMLDLGNTLLEQGKVNDAYTFLQLAMEQANKFGARMQRYQVARLLSVVSAERDMMAQRERQRFLIVLSSVIVITIIIGLVGFIVFVQLKKVRAGELVIRENNRLLAQQNTKLWEEGRIKEEYIGFFFGELSRHIVKLDKLKNNLQRKVKSGSVDEALRQLDKVDIHAERRELFHTFDQIFLKLFPDFVEAVNAMLPEEDQLKPKTAGTLTTQLRIFALMRLGISNNEMIAAILEYTVSTVYTYRFRLRSKALIPADEFEQRIMGIKLAAD</sequence>
<protein>
    <recommendedName>
        <fullName evidence="3">DUF6377 domain-containing protein</fullName>
    </recommendedName>
</protein>
<dbReference type="EMBL" id="QWDE01000001">
    <property type="protein sequence ID" value="RFZ84144.1"/>
    <property type="molecule type" value="Genomic_DNA"/>
</dbReference>
<keyword evidence="2" id="KW-0732">Signal</keyword>